<comment type="caution">
    <text evidence="2">The sequence shown here is derived from an EMBL/GenBank/DDBJ whole genome shotgun (WGS) entry which is preliminary data.</text>
</comment>
<evidence type="ECO:0000256" key="1">
    <source>
        <dbReference type="SAM" id="Phobius"/>
    </source>
</evidence>
<keyword evidence="3" id="KW-1185">Reference proteome</keyword>
<evidence type="ECO:0000313" key="2">
    <source>
        <dbReference type="EMBL" id="TQR16774.1"/>
    </source>
</evidence>
<evidence type="ECO:0000313" key="3">
    <source>
        <dbReference type="Proteomes" id="UP000317316"/>
    </source>
</evidence>
<gene>
    <name evidence="2" type="ORF">FG382_01030</name>
</gene>
<dbReference type="Pfam" id="PF15525">
    <property type="entry name" value="DUF4652"/>
    <property type="match status" value="1"/>
</dbReference>
<keyword evidence="1" id="KW-0472">Membrane</keyword>
<keyword evidence="1" id="KW-1133">Transmembrane helix</keyword>
<dbReference type="Proteomes" id="UP000317316">
    <property type="component" value="Unassembled WGS sequence"/>
</dbReference>
<dbReference type="RefSeq" id="WP_142537018.1">
    <property type="nucleotide sequence ID" value="NZ_BMIE01000002.1"/>
</dbReference>
<feature type="transmembrane region" description="Helical" evidence="1">
    <location>
        <begin position="12"/>
        <end position="31"/>
    </location>
</feature>
<dbReference type="Gene3D" id="2.40.128.660">
    <property type="entry name" value="Uncharacterised protein PF15525, DUF4652"/>
    <property type="match status" value="1"/>
</dbReference>
<reference evidence="2 3" key="1">
    <citation type="submission" date="2019-05" db="EMBL/GenBank/DDBJ databases">
        <title>Psychrobacillus vulpis sp. nov., a new species isolated from feces of a red fox that inhabits in The Tablas de Daimiel Natural Park, Albacete, Spain.</title>
        <authorList>
            <person name="Rodriguez M."/>
            <person name="Reina J.C."/>
            <person name="Bejar V."/>
            <person name="Llamas I."/>
        </authorList>
    </citation>
    <scope>NUCLEOTIDE SEQUENCE [LARGE SCALE GENOMIC DNA]</scope>
    <source>
        <strain evidence="2 3">NEAU-3TGS17</strain>
    </source>
</reference>
<keyword evidence="1" id="KW-0812">Transmembrane</keyword>
<organism evidence="2 3">
    <name type="scientific">Psychrobacillus lasiicapitis</name>
    <dbReference type="NCBI Taxonomy" id="1636719"/>
    <lineage>
        <taxon>Bacteria</taxon>
        <taxon>Bacillati</taxon>
        <taxon>Bacillota</taxon>
        <taxon>Bacilli</taxon>
        <taxon>Bacillales</taxon>
        <taxon>Bacillaceae</taxon>
        <taxon>Psychrobacillus</taxon>
    </lineage>
</organism>
<accession>A0A544TH40</accession>
<name>A0A544TH40_9BACI</name>
<dbReference type="AlphaFoldDB" id="A0A544TH40"/>
<proteinExistence type="predicted"/>
<protein>
    <submittedName>
        <fullName evidence="2">DUF4652 domain-containing protein</fullName>
    </submittedName>
</protein>
<dbReference type="EMBL" id="VDGH01000001">
    <property type="protein sequence ID" value="TQR16774.1"/>
    <property type="molecule type" value="Genomic_DNA"/>
</dbReference>
<sequence>MNGLKQKIRNITIIAFIGFLSFSIFFTPTVLGKGIENIPTQFDAKVEKNYEASFHSGWKKSSDGLQQATIDGKGEFASEEGEAVLVIENLKIKEKTIYQLKDNDLSQYTPKYIEWIDKNRLFVIIGYAYGTLTTGGKLFELNIKDNKLTSIIENLKENEEIISVKVNKNGTFNYKKHVYDSDNYEESESHIEEKRLPLPKLKK</sequence>
<dbReference type="InterPro" id="IPR028102">
    <property type="entry name" value="DUF4652"/>
</dbReference>
<dbReference type="OrthoDB" id="2882585at2"/>